<dbReference type="InterPro" id="IPR001642">
    <property type="entry name" value="NeuroB_rcpt"/>
</dbReference>
<evidence type="ECO:0000259" key="19">
    <source>
        <dbReference type="PROSITE" id="PS50262"/>
    </source>
</evidence>
<comment type="subcellular location">
    <subcellularLocation>
        <location evidence="1">Cell membrane</location>
        <topology evidence="1">Multi-pass membrane protein</topology>
    </subcellularLocation>
</comment>
<keyword evidence="8" id="KW-0564">Palmitate</keyword>
<evidence type="ECO:0000256" key="4">
    <source>
        <dbReference type="ARBA" id="ARBA00022692"/>
    </source>
</evidence>
<evidence type="ECO:0000256" key="6">
    <source>
        <dbReference type="ARBA" id="ARBA00023040"/>
    </source>
</evidence>
<keyword evidence="4 16" id="KW-0812">Transmembrane</keyword>
<reference evidence="20" key="1">
    <citation type="submission" date="2020-10" db="EMBL/GenBank/DDBJ databases">
        <title>Feather gene expression reveals the developmental basis of iridescence in African starlings.</title>
        <authorList>
            <person name="Rubenstein D.R."/>
        </authorList>
    </citation>
    <scope>NUCLEOTIDE SEQUENCE</scope>
    <source>
        <strain evidence="20">SS15</strain>
        <tissue evidence="20">Liver</tissue>
    </source>
</reference>
<evidence type="ECO:0000256" key="5">
    <source>
        <dbReference type="ARBA" id="ARBA00022989"/>
    </source>
</evidence>
<feature type="transmembrane region" description="Helical" evidence="18">
    <location>
        <begin position="44"/>
        <end position="68"/>
    </location>
</feature>
<gene>
    <name evidence="20" type="ORF">IHE44_000035</name>
    <name evidence="21" type="ORF">IHE44_0009311</name>
</gene>
<keyword evidence="6 16" id="KW-0297">G-protein coupled receptor</keyword>
<evidence type="ECO:0000256" key="7">
    <source>
        <dbReference type="ARBA" id="ARBA00023136"/>
    </source>
</evidence>
<dbReference type="PRINTS" id="PR00358">
    <property type="entry name" value="BOMBESINR"/>
</dbReference>
<evidence type="ECO:0000256" key="3">
    <source>
        <dbReference type="ARBA" id="ARBA00022553"/>
    </source>
</evidence>
<dbReference type="Gene3D" id="1.20.1070.10">
    <property type="entry name" value="Rhodopsin 7-helix transmembrane proteins"/>
    <property type="match status" value="1"/>
</dbReference>
<organism evidence="20">
    <name type="scientific">Lamprotornis superbus</name>
    <dbReference type="NCBI Taxonomy" id="245042"/>
    <lineage>
        <taxon>Eukaryota</taxon>
        <taxon>Metazoa</taxon>
        <taxon>Chordata</taxon>
        <taxon>Craniata</taxon>
        <taxon>Vertebrata</taxon>
        <taxon>Euteleostomi</taxon>
        <taxon>Archelosauria</taxon>
        <taxon>Archosauria</taxon>
        <taxon>Dinosauria</taxon>
        <taxon>Saurischia</taxon>
        <taxon>Theropoda</taxon>
        <taxon>Coelurosauria</taxon>
        <taxon>Aves</taxon>
        <taxon>Neognathae</taxon>
        <taxon>Neoaves</taxon>
        <taxon>Telluraves</taxon>
        <taxon>Australaves</taxon>
        <taxon>Passeriformes</taxon>
        <taxon>Sturnidae</taxon>
        <taxon>Lamprotornis</taxon>
    </lineage>
</organism>
<evidence type="ECO:0000256" key="12">
    <source>
        <dbReference type="ARBA" id="ARBA00023224"/>
    </source>
</evidence>
<dbReference type="FunFam" id="1.20.1070.10:FF:000132">
    <property type="entry name" value="Neuromedin-B receptor"/>
    <property type="match status" value="1"/>
</dbReference>
<keyword evidence="13" id="KW-0449">Lipoprotein</keyword>
<feature type="domain" description="G-protein coupled receptors family 1 profile" evidence="19">
    <location>
        <begin position="64"/>
        <end position="328"/>
    </location>
</feature>
<feature type="non-terminal residue" evidence="20">
    <location>
        <position position="433"/>
    </location>
</feature>
<feature type="transmembrane region" description="Helical" evidence="18">
    <location>
        <begin position="122"/>
        <end position="141"/>
    </location>
</feature>
<dbReference type="PANTHER" id="PTHR45695:SF8">
    <property type="entry name" value="NEUROMEDIN-B RECEPTOR"/>
    <property type="match status" value="1"/>
</dbReference>
<dbReference type="PROSITE" id="PS50262">
    <property type="entry name" value="G_PROTEIN_RECEP_F1_2"/>
    <property type="match status" value="1"/>
</dbReference>
<feature type="transmembrane region" description="Helical" evidence="18">
    <location>
        <begin position="268"/>
        <end position="286"/>
    </location>
</feature>
<dbReference type="PRINTS" id="PR00237">
    <property type="entry name" value="GPCRRHODOPSN"/>
</dbReference>
<dbReference type="SMART" id="SM01381">
    <property type="entry name" value="7TM_GPCR_Srsx"/>
    <property type="match status" value="1"/>
</dbReference>
<evidence type="ECO:0000256" key="10">
    <source>
        <dbReference type="ARBA" id="ARBA00023170"/>
    </source>
</evidence>
<sequence length="433" mass="48484">PTRSWRMEPEPPPELTAMPLGENGSVHLVPDTALLSPERGTAMFIIRCVIPSLYLLIITVGLLGNITLMKIFISNSAMRSVPNIFISSLAAGDLLLLVTCVPVDASRYFSEEWLFGEVGCKLIPVIQLTSVGVSVFTLTALSADRYKAIVNPMDIQTSSAVLWTCLKATAIWVISMLLAVPEAVFSELAHINDTDNATFTACIPYPLTDDMHPKIHSVLLFLVYFLVPLVIISIYYYHIAKSLIKSAHNIPGEHSEHSKRQMETRKRLAKIVLVFVGFFAICWFPNHVLYMYRSFHYNKIDPSMGHMVVTLVARVLSFCNSCVNPFALYFLSESFRRHFNNQLHCRKKAQKERSASYLCNSSAIQMTSLKSNTRNTVTTMTQLNGHNLKQEIQAASRGQEARLLRTRAWCHVQVPLATNTEPSQSLPGPEGNH</sequence>
<dbReference type="CDD" id="cd15125">
    <property type="entry name" value="7tmA_NMBR"/>
    <property type="match status" value="1"/>
</dbReference>
<keyword evidence="22" id="KW-1185">Reference proteome</keyword>
<evidence type="ECO:0000256" key="11">
    <source>
        <dbReference type="ARBA" id="ARBA00023180"/>
    </source>
</evidence>
<dbReference type="InterPro" id="IPR000276">
    <property type="entry name" value="GPCR_Rhodpsn"/>
</dbReference>
<dbReference type="AlphaFoldDB" id="A0A835P4U0"/>
<keyword evidence="3" id="KW-0597">Phosphoprotein</keyword>
<evidence type="ECO:0000256" key="18">
    <source>
        <dbReference type="SAM" id="Phobius"/>
    </source>
</evidence>
<comment type="caution">
    <text evidence="20">The sequence shown here is derived from an EMBL/GenBank/DDBJ whole genome shotgun (WGS) entry which is preliminary data.</text>
</comment>
<name>A0A835P4U0_9PASS</name>
<accession>A0A835P4U0</accession>
<evidence type="ECO:0000256" key="14">
    <source>
        <dbReference type="ARBA" id="ARBA00073011"/>
    </source>
</evidence>
<feature type="transmembrane region" description="Helical" evidence="18">
    <location>
        <begin position="161"/>
        <end position="180"/>
    </location>
</feature>
<reference evidence="21" key="3">
    <citation type="submission" date="2022-01" db="EMBL/GenBank/DDBJ databases">
        <authorList>
            <person name="Rubenstein D.R."/>
        </authorList>
    </citation>
    <scope>NUCLEOTIDE SEQUENCE</scope>
    <source>
        <strain evidence="21">SS15</strain>
        <tissue evidence="21">Liver</tissue>
    </source>
</reference>
<keyword evidence="7 18" id="KW-0472">Membrane</keyword>
<protein>
    <recommendedName>
        <fullName evidence="14">Neuromedin-B receptor</fullName>
    </recommendedName>
    <alternativeName>
        <fullName evidence="15">Neuromedin-B-preferring bombesin receptor</fullName>
    </alternativeName>
</protein>
<keyword evidence="11" id="KW-0325">Glycoprotein</keyword>
<feature type="transmembrane region" description="Helical" evidence="18">
    <location>
        <begin position="306"/>
        <end position="331"/>
    </location>
</feature>
<dbReference type="Proteomes" id="UP000618051">
    <property type="component" value="Unassembled WGS sequence"/>
</dbReference>
<dbReference type="Pfam" id="PF00001">
    <property type="entry name" value="7tm_1"/>
    <property type="match status" value="1"/>
</dbReference>
<dbReference type="SUPFAM" id="SSF81321">
    <property type="entry name" value="Family A G protein-coupled receptor-like"/>
    <property type="match status" value="1"/>
</dbReference>
<evidence type="ECO:0000256" key="16">
    <source>
        <dbReference type="RuleBase" id="RU000688"/>
    </source>
</evidence>
<dbReference type="InterPro" id="IPR001556">
    <property type="entry name" value="Bombsn_rcpt-like"/>
</dbReference>
<keyword evidence="5 18" id="KW-1133">Transmembrane helix</keyword>
<evidence type="ECO:0000256" key="1">
    <source>
        <dbReference type="ARBA" id="ARBA00004651"/>
    </source>
</evidence>
<evidence type="ECO:0000256" key="8">
    <source>
        <dbReference type="ARBA" id="ARBA00023139"/>
    </source>
</evidence>
<dbReference type="EMBL" id="JADDUC020000003">
    <property type="protein sequence ID" value="KAI1240864.1"/>
    <property type="molecule type" value="Genomic_DNA"/>
</dbReference>
<comment type="similarity">
    <text evidence="16">Belongs to the G-protein coupled receptor 1 family.</text>
</comment>
<feature type="region of interest" description="Disordered" evidence="17">
    <location>
        <begin position="1"/>
        <end position="20"/>
    </location>
</feature>
<feature type="transmembrane region" description="Helical" evidence="18">
    <location>
        <begin position="215"/>
        <end position="237"/>
    </location>
</feature>
<dbReference type="OrthoDB" id="10049706at2759"/>
<dbReference type="PRINTS" id="PR00639">
    <property type="entry name" value="NEUROMEDINBR"/>
</dbReference>
<evidence type="ECO:0000256" key="17">
    <source>
        <dbReference type="SAM" id="MobiDB-lite"/>
    </source>
</evidence>
<keyword evidence="10 16" id="KW-0675">Receptor</keyword>
<dbReference type="GO" id="GO:0004946">
    <property type="term" value="F:bombesin receptor activity"/>
    <property type="evidence" value="ECO:0007669"/>
    <property type="project" value="InterPro"/>
</dbReference>
<dbReference type="GO" id="GO:0005886">
    <property type="term" value="C:plasma membrane"/>
    <property type="evidence" value="ECO:0007669"/>
    <property type="project" value="UniProtKB-SubCell"/>
</dbReference>
<dbReference type="EMBL" id="JADDUC010000001">
    <property type="protein sequence ID" value="KAG0137197.1"/>
    <property type="molecule type" value="Genomic_DNA"/>
</dbReference>
<evidence type="ECO:0000313" key="21">
    <source>
        <dbReference type="EMBL" id="KAI1240864.1"/>
    </source>
</evidence>
<dbReference type="InterPro" id="IPR017452">
    <property type="entry name" value="GPCR_Rhodpsn_7TM"/>
</dbReference>
<evidence type="ECO:0000313" key="20">
    <source>
        <dbReference type="EMBL" id="KAG0137197.1"/>
    </source>
</evidence>
<keyword evidence="12 16" id="KW-0807">Transducer</keyword>
<dbReference type="PROSITE" id="PS00237">
    <property type="entry name" value="G_PROTEIN_RECEP_F1_1"/>
    <property type="match status" value="1"/>
</dbReference>
<evidence type="ECO:0000313" key="22">
    <source>
        <dbReference type="Proteomes" id="UP000618051"/>
    </source>
</evidence>
<evidence type="ECO:0000256" key="9">
    <source>
        <dbReference type="ARBA" id="ARBA00023157"/>
    </source>
</evidence>
<proteinExistence type="inferred from homology"/>
<keyword evidence="9" id="KW-1015">Disulfide bond</keyword>
<evidence type="ECO:0000256" key="15">
    <source>
        <dbReference type="ARBA" id="ARBA00077784"/>
    </source>
</evidence>
<reference evidence="21 22" key="2">
    <citation type="journal article" date="2021" name="J. Hered.">
        <title>Feather Gene Expression Elucidates the Developmental Basis of Plumage Iridescence in African Starlings.</title>
        <authorList>
            <person name="Rubenstein D.R."/>
            <person name="Corvelo A."/>
            <person name="MacManes M.D."/>
            <person name="Maia R."/>
            <person name="Narzisi G."/>
            <person name="Rousaki A."/>
            <person name="Vandenabeele P."/>
            <person name="Shawkey M.D."/>
            <person name="Solomon J."/>
        </authorList>
    </citation>
    <scope>NUCLEOTIDE SEQUENCE [LARGE SCALE GENOMIC DNA]</scope>
    <source>
        <strain evidence="21">SS15</strain>
    </source>
</reference>
<evidence type="ECO:0000256" key="13">
    <source>
        <dbReference type="ARBA" id="ARBA00023288"/>
    </source>
</evidence>
<evidence type="ECO:0000256" key="2">
    <source>
        <dbReference type="ARBA" id="ARBA00022475"/>
    </source>
</evidence>
<keyword evidence="2" id="KW-1003">Cell membrane</keyword>
<dbReference type="PANTHER" id="PTHR45695">
    <property type="entry name" value="LEUCOKININ RECEPTOR-RELATED"/>
    <property type="match status" value="1"/>
</dbReference>
<feature type="transmembrane region" description="Helical" evidence="18">
    <location>
        <begin position="80"/>
        <end position="102"/>
    </location>
</feature>